<keyword evidence="5" id="KW-0508">mRNA splicing</keyword>
<dbReference type="AlphaFoldDB" id="A0A9W7IMH4"/>
<dbReference type="PANTHER" id="PTHR46247">
    <property type="entry name" value="CRS2-ASSOCIATED FACTOR 1, CHLOROPLASTIC"/>
    <property type="match status" value="1"/>
</dbReference>
<comment type="caution">
    <text evidence="10">The sequence shown here is derived from an EMBL/GenBank/DDBJ whole genome shotgun (WGS) entry which is preliminary data.</text>
</comment>
<evidence type="ECO:0000256" key="7">
    <source>
        <dbReference type="PROSITE-ProRule" id="PRU00626"/>
    </source>
</evidence>
<feature type="domain" description="CRM" evidence="9">
    <location>
        <begin position="363"/>
        <end position="459"/>
    </location>
</feature>
<dbReference type="GO" id="GO:0006397">
    <property type="term" value="P:mRNA processing"/>
    <property type="evidence" value="ECO:0007669"/>
    <property type="project" value="UniProtKB-KW"/>
</dbReference>
<protein>
    <submittedName>
        <fullName evidence="10">CHLOROPLAST RNA SPLICING2-ASSOCIATED FACTOR1</fullName>
    </submittedName>
</protein>
<dbReference type="GO" id="GO:1990904">
    <property type="term" value="C:ribonucleoprotein complex"/>
    <property type="evidence" value="ECO:0007669"/>
    <property type="project" value="UniProtKB-KW"/>
</dbReference>
<dbReference type="InterPro" id="IPR001890">
    <property type="entry name" value="RNA-binding_CRM"/>
</dbReference>
<organism evidence="10 11">
    <name type="scientific">Hibiscus trionum</name>
    <name type="common">Flower of an hour</name>
    <dbReference type="NCBI Taxonomy" id="183268"/>
    <lineage>
        <taxon>Eukaryota</taxon>
        <taxon>Viridiplantae</taxon>
        <taxon>Streptophyta</taxon>
        <taxon>Embryophyta</taxon>
        <taxon>Tracheophyta</taxon>
        <taxon>Spermatophyta</taxon>
        <taxon>Magnoliopsida</taxon>
        <taxon>eudicotyledons</taxon>
        <taxon>Gunneridae</taxon>
        <taxon>Pentapetalae</taxon>
        <taxon>rosids</taxon>
        <taxon>malvids</taxon>
        <taxon>Malvales</taxon>
        <taxon>Malvaceae</taxon>
        <taxon>Malvoideae</taxon>
        <taxon>Hibiscus</taxon>
    </lineage>
</organism>
<sequence>MALKFSISFPIFAPPSPGTNETGNRPPTEIRFSRWNNANAEKFNQRRRAQQEIEDDIRRSRRFDSATKIASTVETSSAAPQQPAETYRSFGSPSSPSRPSIPGKKSKYSKPAIHPAFRKSPKTANPPPPSPLDKKQANVAVGEDGLSFVIDGAPFEFKYSYTETPKVKPVKLREPPYSPFGPTTMARPWTGRAPLPPSKKKMKEFDSFVLPPPNKKGVKSIQKPGPYLPGTGPRYVQSREEILGEPLTSEEVKELVNSCLKSERQLNMGRDGLTHNMLDNIHAHWKRRRVCKIKCKGVCTVDMDNVCEQLEERTGGKVIFRRGGVLFLFRGRNYNYKTRPRFPLMLWKPVTPVYPRLIQRAPEGLTLEQATEMRKKGRKLMPIRKLGKNGVYADLVKNVKEAFEECELVRINCQGIKGSDYRKIGAKLKDLVPCVLISFEDEHILMWRGNNWNSSFSKPALNSGIEENVANEASITGQSEGQESSPAYVRTAGTSSPLISYQDSSIEQRESVENDWENVAPNARPGTMAAIETTLDGIDYASDESDSEVNTTASAMSDDIVSADGESESRTYGLEPISDNSGKANEASSAMPMERGVRPGSPESSLSHSESSVTDSLNHDKLEIVAEALPDIDGPAKTSSPCTERVLHLMKQAVESGSAVVLDDATLNADEIYQRSVAFAQSAPPGPVFRRRPRKVAIQKNEEQEERRNLEVKEIPAVPYKRGNEKQASKTRRFKDIGESHSDVVPKGSLGVDELAKLLA</sequence>
<dbReference type="Proteomes" id="UP001165190">
    <property type="component" value="Unassembled WGS sequence"/>
</dbReference>
<evidence type="ECO:0000256" key="2">
    <source>
        <dbReference type="ARBA" id="ARBA00022737"/>
    </source>
</evidence>
<keyword evidence="2" id="KW-0677">Repeat</keyword>
<accession>A0A9W7IMH4</accession>
<keyword evidence="6" id="KW-0687">Ribonucleoprotein</keyword>
<feature type="region of interest" description="Disordered" evidence="8">
    <location>
        <begin position="541"/>
        <end position="618"/>
    </location>
</feature>
<feature type="compositionally biased region" description="Low complexity" evidence="8">
    <location>
        <begin position="1"/>
        <end position="11"/>
    </location>
</feature>
<reference evidence="10" key="1">
    <citation type="submission" date="2023-05" db="EMBL/GenBank/DDBJ databases">
        <title>Genome and transcriptome analyses reveal genes involved in the formation of fine ridges on petal epidermal cells in Hibiscus trionum.</title>
        <authorList>
            <person name="Koshimizu S."/>
            <person name="Masuda S."/>
            <person name="Ishii T."/>
            <person name="Shirasu K."/>
            <person name="Hoshino A."/>
            <person name="Arita M."/>
        </authorList>
    </citation>
    <scope>NUCLEOTIDE SEQUENCE</scope>
    <source>
        <strain evidence="10">Hamamatsu line</strain>
    </source>
</reference>
<feature type="compositionally biased region" description="Polar residues" evidence="8">
    <location>
        <begin position="68"/>
        <end position="84"/>
    </location>
</feature>
<dbReference type="EMBL" id="BSYR01000030">
    <property type="protein sequence ID" value="GMI97747.1"/>
    <property type="molecule type" value="Genomic_DNA"/>
</dbReference>
<evidence type="ECO:0000313" key="11">
    <source>
        <dbReference type="Proteomes" id="UP001165190"/>
    </source>
</evidence>
<evidence type="ECO:0000313" key="10">
    <source>
        <dbReference type="EMBL" id="GMI97747.1"/>
    </source>
</evidence>
<gene>
    <name evidence="10" type="ORF">HRI_003444000</name>
</gene>
<dbReference type="Gene3D" id="3.30.110.60">
    <property type="entry name" value="YhbY-like"/>
    <property type="match status" value="2"/>
</dbReference>
<evidence type="ECO:0000256" key="1">
    <source>
        <dbReference type="ARBA" id="ARBA00022664"/>
    </source>
</evidence>
<feature type="region of interest" description="Disordered" evidence="8">
    <location>
        <begin position="213"/>
        <end position="233"/>
    </location>
</feature>
<name>A0A9W7IMH4_HIBTR</name>
<keyword evidence="1" id="KW-0507">mRNA processing</keyword>
<feature type="region of interest" description="Disordered" evidence="8">
    <location>
        <begin position="717"/>
        <end position="747"/>
    </location>
</feature>
<feature type="domain" description="CRM" evidence="9">
    <location>
        <begin position="245"/>
        <end position="341"/>
    </location>
</feature>
<feature type="compositionally biased region" description="Basic and acidic residues" evidence="8">
    <location>
        <begin position="56"/>
        <end position="65"/>
    </location>
</feature>
<dbReference type="OrthoDB" id="2021019at2759"/>
<evidence type="ECO:0000256" key="3">
    <source>
        <dbReference type="ARBA" id="ARBA00022884"/>
    </source>
</evidence>
<feature type="compositionally biased region" description="Polar residues" evidence="8">
    <location>
        <begin position="473"/>
        <end position="485"/>
    </location>
</feature>
<dbReference type="PROSITE" id="PS51295">
    <property type="entry name" value="CRM"/>
    <property type="match status" value="2"/>
</dbReference>
<dbReference type="PANTHER" id="PTHR46247:SF1">
    <property type="entry name" value="CRS2-ASSOCIATED FACTOR 1, CHLOROPLASTIC"/>
    <property type="match status" value="1"/>
</dbReference>
<proteinExistence type="predicted"/>
<feature type="compositionally biased region" description="Polar residues" evidence="8">
    <location>
        <begin position="492"/>
        <end position="505"/>
    </location>
</feature>
<dbReference type="GO" id="GO:0003723">
    <property type="term" value="F:RNA binding"/>
    <property type="evidence" value="ECO:0007669"/>
    <property type="project" value="UniProtKB-UniRule"/>
</dbReference>
<evidence type="ECO:0000259" key="9">
    <source>
        <dbReference type="PROSITE" id="PS51295"/>
    </source>
</evidence>
<evidence type="ECO:0000256" key="8">
    <source>
        <dbReference type="SAM" id="MobiDB-lite"/>
    </source>
</evidence>
<evidence type="ECO:0000256" key="4">
    <source>
        <dbReference type="ARBA" id="ARBA00022946"/>
    </source>
</evidence>
<dbReference type="InterPro" id="IPR044599">
    <property type="entry name" value="CAF1P_plant"/>
</dbReference>
<dbReference type="FunFam" id="3.30.110.60:FF:000002">
    <property type="entry name" value="CRS2-associated factor 1, chloroplastic"/>
    <property type="match status" value="2"/>
</dbReference>
<evidence type="ECO:0000256" key="5">
    <source>
        <dbReference type="ARBA" id="ARBA00023187"/>
    </source>
</evidence>
<dbReference type="GO" id="GO:0000373">
    <property type="term" value="P:Group II intron splicing"/>
    <property type="evidence" value="ECO:0007669"/>
    <property type="project" value="InterPro"/>
</dbReference>
<feature type="compositionally biased region" description="Basic and acidic residues" evidence="8">
    <location>
        <begin position="722"/>
        <end position="744"/>
    </location>
</feature>
<dbReference type="SUPFAM" id="SSF75471">
    <property type="entry name" value="YhbY-like"/>
    <property type="match status" value="2"/>
</dbReference>
<feature type="region of interest" description="Disordered" evidence="8">
    <location>
        <begin position="1"/>
        <end position="136"/>
    </location>
</feature>
<dbReference type="SMART" id="SM01103">
    <property type="entry name" value="CRS1_YhbY"/>
    <property type="match status" value="2"/>
</dbReference>
<feature type="compositionally biased region" description="Polar residues" evidence="8">
    <location>
        <begin position="578"/>
        <end position="588"/>
    </location>
</feature>
<keyword evidence="4" id="KW-0809">Transit peptide</keyword>
<evidence type="ECO:0000256" key="6">
    <source>
        <dbReference type="ARBA" id="ARBA00023274"/>
    </source>
</evidence>
<feature type="region of interest" description="Disordered" evidence="8">
    <location>
        <begin position="473"/>
        <end position="525"/>
    </location>
</feature>
<keyword evidence="11" id="KW-1185">Reference proteome</keyword>
<dbReference type="InterPro" id="IPR035920">
    <property type="entry name" value="YhbY-like_sf"/>
</dbReference>
<keyword evidence="3 7" id="KW-0694">RNA-binding</keyword>
<dbReference type="Pfam" id="PF01985">
    <property type="entry name" value="CRS1_YhbY"/>
    <property type="match status" value="2"/>
</dbReference>
<feature type="compositionally biased region" description="Low complexity" evidence="8">
    <location>
        <begin position="601"/>
        <end position="616"/>
    </location>
</feature>
<feature type="compositionally biased region" description="Low complexity" evidence="8">
    <location>
        <begin position="88"/>
        <end position="103"/>
    </location>
</feature>